<evidence type="ECO:0000313" key="8">
    <source>
        <dbReference type="EMBL" id="WQD37546.1"/>
    </source>
</evidence>
<evidence type="ECO:0000256" key="4">
    <source>
        <dbReference type="ARBA" id="ARBA00023172"/>
    </source>
</evidence>
<dbReference type="SUPFAM" id="SSF47781">
    <property type="entry name" value="RuvA domain 2-like"/>
    <property type="match status" value="1"/>
</dbReference>
<comment type="domain">
    <text evidence="6">Has three domains with a flexible linker between the domains II and III and assumes an 'L' shape. Domain III is highly mobile and contacts RuvB.</text>
</comment>
<dbReference type="Gene3D" id="1.10.8.10">
    <property type="entry name" value="DNA helicase RuvA subunit, C-terminal domain"/>
    <property type="match status" value="1"/>
</dbReference>
<comment type="subunit">
    <text evidence="6">Homotetramer. Forms an RuvA(8)-RuvB(12)-Holliday junction (HJ) complex. HJ DNA is sandwiched between 2 RuvA tetramers; dsDNA enters through RuvA and exits via RuvB. An RuvB hexamer assembles on each DNA strand where it exits the tetramer. Each RuvB hexamer is contacted by two RuvA subunits (via domain III) on 2 adjacent RuvB subunits; this complex drives branch migration. In the full resolvosome a probable DNA-RuvA(4)-RuvB(12)-RuvC(2) complex forms which resolves the HJ.</text>
</comment>
<dbReference type="Proteomes" id="UP001325680">
    <property type="component" value="Chromosome"/>
</dbReference>
<protein>
    <recommendedName>
        <fullName evidence="6">Holliday junction branch migration complex subunit RuvA</fullName>
    </recommendedName>
</protein>
<keyword evidence="2 6" id="KW-0227">DNA damage</keyword>
<comment type="similarity">
    <text evidence="6">Belongs to the RuvA family.</text>
</comment>
<dbReference type="InterPro" id="IPR003583">
    <property type="entry name" value="Hlx-hairpin-Hlx_DNA-bd_motif"/>
</dbReference>
<comment type="subcellular location">
    <subcellularLocation>
        <location evidence="6">Cytoplasm</location>
    </subcellularLocation>
</comment>
<dbReference type="InterPro" id="IPR013849">
    <property type="entry name" value="DNA_helicase_Holl-junc_RuvA_I"/>
</dbReference>
<keyword evidence="5 6" id="KW-0234">DNA repair</keyword>
<keyword evidence="1 6" id="KW-0963">Cytoplasm</keyword>
<dbReference type="InterPro" id="IPR036267">
    <property type="entry name" value="RuvA_C_sf"/>
</dbReference>
<comment type="caution">
    <text evidence="6">Lacks conserved residue(s) required for the propagation of feature annotation.</text>
</comment>
<dbReference type="NCBIfam" id="TIGR00084">
    <property type="entry name" value="ruvA"/>
    <property type="match status" value="1"/>
</dbReference>
<dbReference type="Pfam" id="PF07499">
    <property type="entry name" value="RuvA_C"/>
    <property type="match status" value="1"/>
</dbReference>
<dbReference type="InterPro" id="IPR011114">
    <property type="entry name" value="RuvA_C"/>
</dbReference>
<keyword evidence="8" id="KW-0378">Hydrolase</keyword>
<dbReference type="SUPFAM" id="SSF50249">
    <property type="entry name" value="Nucleic acid-binding proteins"/>
    <property type="match status" value="1"/>
</dbReference>
<feature type="domain" description="Helix-hairpin-helix DNA-binding motif class 1" evidence="7">
    <location>
        <begin position="72"/>
        <end position="91"/>
    </location>
</feature>
<evidence type="ECO:0000256" key="6">
    <source>
        <dbReference type="HAMAP-Rule" id="MF_00031"/>
    </source>
</evidence>
<gene>
    <name evidence="6 8" type="primary">ruvA</name>
    <name evidence="8" type="ORF">U0035_17890</name>
</gene>
<comment type="function">
    <text evidence="6">The RuvA-RuvB-RuvC complex processes Holliday junction (HJ) DNA during genetic recombination and DNA repair, while the RuvA-RuvB complex plays an important role in the rescue of blocked DNA replication forks via replication fork reversal (RFR). RuvA specifically binds to HJ cruciform DNA, conferring on it an open structure. The RuvB hexamer acts as an ATP-dependent pump, pulling dsDNA into and through the RuvAB complex. HJ branch migration allows RuvC to scan DNA until it finds its consensus sequence, where it cleaves and resolves the cruciform DNA.</text>
</comment>
<dbReference type="InterPro" id="IPR010994">
    <property type="entry name" value="RuvA_2-like"/>
</dbReference>
<evidence type="ECO:0000259" key="7">
    <source>
        <dbReference type="SMART" id="SM00278"/>
    </source>
</evidence>
<dbReference type="SMART" id="SM00278">
    <property type="entry name" value="HhH1"/>
    <property type="match status" value="2"/>
</dbReference>
<feature type="region of interest" description="Domain III" evidence="6">
    <location>
        <begin position="146"/>
        <end position="195"/>
    </location>
</feature>
<evidence type="ECO:0000256" key="2">
    <source>
        <dbReference type="ARBA" id="ARBA00022763"/>
    </source>
</evidence>
<proteinExistence type="inferred from homology"/>
<evidence type="ECO:0000313" key="9">
    <source>
        <dbReference type="Proteomes" id="UP001325680"/>
    </source>
</evidence>
<evidence type="ECO:0000256" key="3">
    <source>
        <dbReference type="ARBA" id="ARBA00023125"/>
    </source>
</evidence>
<dbReference type="InterPro" id="IPR012340">
    <property type="entry name" value="NA-bd_OB-fold"/>
</dbReference>
<evidence type="ECO:0000256" key="5">
    <source>
        <dbReference type="ARBA" id="ARBA00023204"/>
    </source>
</evidence>
<dbReference type="CDD" id="cd14332">
    <property type="entry name" value="UBA_RuvA_C"/>
    <property type="match status" value="1"/>
</dbReference>
<dbReference type="Pfam" id="PF01330">
    <property type="entry name" value="RuvA_N"/>
    <property type="match status" value="1"/>
</dbReference>
<dbReference type="Pfam" id="PF14520">
    <property type="entry name" value="HHH_5"/>
    <property type="match status" value="1"/>
</dbReference>
<organism evidence="8 9">
    <name type="scientific">Niabella yanshanensis</name>
    <dbReference type="NCBI Taxonomy" id="577386"/>
    <lineage>
        <taxon>Bacteria</taxon>
        <taxon>Pseudomonadati</taxon>
        <taxon>Bacteroidota</taxon>
        <taxon>Chitinophagia</taxon>
        <taxon>Chitinophagales</taxon>
        <taxon>Chitinophagaceae</taxon>
        <taxon>Niabella</taxon>
    </lineage>
</organism>
<dbReference type="Gene3D" id="1.10.150.20">
    <property type="entry name" value="5' to 3' exonuclease, C-terminal subdomain"/>
    <property type="match status" value="1"/>
</dbReference>
<name>A0ABZ0W346_9BACT</name>
<evidence type="ECO:0000256" key="1">
    <source>
        <dbReference type="ARBA" id="ARBA00022490"/>
    </source>
</evidence>
<dbReference type="GO" id="GO:0016787">
    <property type="term" value="F:hydrolase activity"/>
    <property type="evidence" value="ECO:0007669"/>
    <property type="project" value="UniProtKB-KW"/>
</dbReference>
<dbReference type="HAMAP" id="MF_00031">
    <property type="entry name" value="DNA_HJ_migration_RuvA"/>
    <property type="match status" value="1"/>
</dbReference>
<dbReference type="Gene3D" id="2.40.50.140">
    <property type="entry name" value="Nucleic acid-binding proteins"/>
    <property type="match status" value="1"/>
</dbReference>
<reference evidence="8 9" key="1">
    <citation type="submission" date="2023-12" db="EMBL/GenBank/DDBJ databases">
        <title>Genome sequencing and assembly of bacterial species from a model synthetic community.</title>
        <authorList>
            <person name="Hogle S.L."/>
        </authorList>
    </citation>
    <scope>NUCLEOTIDE SEQUENCE [LARGE SCALE GENOMIC DNA]</scope>
    <source>
        <strain evidence="8 9">HAMBI_3031</strain>
    </source>
</reference>
<dbReference type="RefSeq" id="WP_114791672.1">
    <property type="nucleotide sequence ID" value="NZ_CP139960.1"/>
</dbReference>
<keyword evidence="4 6" id="KW-0233">DNA recombination</keyword>
<sequence>MISYLKGTFVNITPSATIVDIGGIGYEVNISLNTYSKIQNQEKGLLYTHVIIKEDAHLLYGFSDIQEKDIFLLLISVSGIGANTARLILSYMKPEEVSSAILHEDSKALERIKGIGKKTAERAVLELKDKIGKQHTDIVITPGKSTVSSVKQDALEALLALGINRQQAEQNLSKLLQAEPELALEDLIKKVLKEL</sequence>
<dbReference type="GO" id="GO:0003678">
    <property type="term" value="F:DNA helicase activity"/>
    <property type="evidence" value="ECO:0007669"/>
    <property type="project" value="UniProtKB-EC"/>
</dbReference>
<dbReference type="InterPro" id="IPR000085">
    <property type="entry name" value="RuvA"/>
</dbReference>
<keyword evidence="3 6" id="KW-0238">DNA-binding</keyword>
<dbReference type="EMBL" id="CP139960">
    <property type="protein sequence ID" value="WQD37546.1"/>
    <property type="molecule type" value="Genomic_DNA"/>
</dbReference>
<keyword evidence="9" id="KW-1185">Reference proteome</keyword>
<feature type="domain" description="Helix-hairpin-helix DNA-binding motif class 1" evidence="7">
    <location>
        <begin position="107"/>
        <end position="126"/>
    </location>
</feature>
<accession>A0ABZ0W346</accession>
<dbReference type="SUPFAM" id="SSF46929">
    <property type="entry name" value="DNA helicase RuvA subunit, C-terminal domain"/>
    <property type="match status" value="1"/>
</dbReference>